<keyword evidence="7" id="KW-1185">Reference proteome</keyword>
<evidence type="ECO:0000256" key="4">
    <source>
        <dbReference type="ARBA" id="ARBA00022525"/>
    </source>
</evidence>
<comment type="function">
    <text evidence="5">LIF has the capacity to induce terminal differentiation in leukemic cells. Its activities include the induction of hematopoietic differentiation in normal and myeloid leukemia cells, the induction of neuronal cell differentiation, and the stimulation of acute-phase protein synthesis in hepatocytes.</text>
</comment>
<feature type="signal peptide" evidence="6">
    <location>
        <begin position="1"/>
        <end position="28"/>
    </location>
</feature>
<reference evidence="8" key="1">
    <citation type="submission" date="2025-08" db="UniProtKB">
        <authorList>
            <consortium name="RefSeq"/>
        </authorList>
    </citation>
    <scope>IDENTIFICATION</scope>
</reference>
<dbReference type="Proteomes" id="UP001652642">
    <property type="component" value="Chromosome 14"/>
</dbReference>
<dbReference type="GO" id="GO:0005125">
    <property type="term" value="F:cytokine activity"/>
    <property type="evidence" value="ECO:0007669"/>
    <property type="project" value="UniProtKB-KW"/>
</dbReference>
<dbReference type="PANTHER" id="PTHR10633">
    <property type="entry name" value="LEUKEMIA INHIBITORY FACTOR"/>
    <property type="match status" value="1"/>
</dbReference>
<dbReference type="GO" id="GO:0006955">
    <property type="term" value="P:immune response"/>
    <property type="evidence" value="ECO:0007669"/>
    <property type="project" value="InterPro"/>
</dbReference>
<organism evidence="7 8">
    <name type="scientific">Pogona vitticeps</name>
    <name type="common">central bearded dragon</name>
    <dbReference type="NCBI Taxonomy" id="103695"/>
    <lineage>
        <taxon>Eukaryota</taxon>
        <taxon>Metazoa</taxon>
        <taxon>Chordata</taxon>
        <taxon>Craniata</taxon>
        <taxon>Vertebrata</taxon>
        <taxon>Euteleostomi</taxon>
        <taxon>Lepidosauria</taxon>
        <taxon>Squamata</taxon>
        <taxon>Bifurcata</taxon>
        <taxon>Unidentata</taxon>
        <taxon>Episquamata</taxon>
        <taxon>Toxicofera</taxon>
        <taxon>Iguania</taxon>
        <taxon>Acrodonta</taxon>
        <taxon>Agamidae</taxon>
        <taxon>Amphibolurinae</taxon>
        <taxon>Pogona</taxon>
    </lineage>
</organism>
<evidence type="ECO:0000313" key="7">
    <source>
        <dbReference type="Proteomes" id="UP001652642"/>
    </source>
</evidence>
<evidence type="ECO:0000256" key="6">
    <source>
        <dbReference type="SAM" id="SignalP"/>
    </source>
</evidence>
<dbReference type="AlphaFoldDB" id="A0A6J0S9V5"/>
<name>A0A6J0S9V5_9SAUR</name>
<feature type="chain" id="PRO_5046729109" description="Leukemia inhibitory factor" evidence="6">
    <location>
        <begin position="29"/>
        <end position="211"/>
    </location>
</feature>
<dbReference type="InterPro" id="IPR009079">
    <property type="entry name" value="4_helix_cytokine-like_core"/>
</dbReference>
<gene>
    <name evidence="8" type="primary">LIF</name>
</gene>
<keyword evidence="4" id="KW-0964">Secreted</keyword>
<dbReference type="GO" id="GO:0048861">
    <property type="term" value="P:leukemia inhibitory factor signaling pathway"/>
    <property type="evidence" value="ECO:0007669"/>
    <property type="project" value="TreeGrafter"/>
</dbReference>
<evidence type="ECO:0000256" key="3">
    <source>
        <dbReference type="ARBA" id="ARBA00022514"/>
    </source>
</evidence>
<dbReference type="SMART" id="SM00080">
    <property type="entry name" value="LIF_OSM"/>
    <property type="match status" value="1"/>
</dbReference>
<dbReference type="GO" id="GO:0005615">
    <property type="term" value="C:extracellular space"/>
    <property type="evidence" value="ECO:0007669"/>
    <property type="project" value="UniProtKB-KW"/>
</dbReference>
<dbReference type="Gene3D" id="1.20.1250.10">
    <property type="match status" value="1"/>
</dbReference>
<dbReference type="PANTHER" id="PTHR10633:SF0">
    <property type="entry name" value="LEUKEMIA INHIBITORY FACTOR"/>
    <property type="match status" value="1"/>
</dbReference>
<evidence type="ECO:0000256" key="2">
    <source>
        <dbReference type="ARBA" id="ARBA00016836"/>
    </source>
</evidence>
<evidence type="ECO:0000313" key="8">
    <source>
        <dbReference type="RefSeq" id="XP_020633161.2"/>
    </source>
</evidence>
<dbReference type="GeneID" id="110069934"/>
<dbReference type="GO" id="GO:0008284">
    <property type="term" value="P:positive regulation of cell population proliferation"/>
    <property type="evidence" value="ECO:0007669"/>
    <property type="project" value="TreeGrafter"/>
</dbReference>
<dbReference type="RefSeq" id="XP_020633161.2">
    <property type="nucleotide sequence ID" value="XM_020777502.2"/>
</dbReference>
<dbReference type="GO" id="GO:0008083">
    <property type="term" value="F:growth factor activity"/>
    <property type="evidence" value="ECO:0007669"/>
    <property type="project" value="TreeGrafter"/>
</dbReference>
<comment type="subcellular location">
    <subcellularLocation>
        <location evidence="1">Secreted</location>
    </subcellularLocation>
</comment>
<dbReference type="CTD" id="3976"/>
<dbReference type="Pfam" id="PF01291">
    <property type="entry name" value="LIF_OSM"/>
    <property type="match status" value="1"/>
</dbReference>
<dbReference type="GO" id="GO:0005146">
    <property type="term" value="F:leukemia inhibitory factor receptor binding"/>
    <property type="evidence" value="ECO:0007669"/>
    <property type="project" value="InterPro"/>
</dbReference>
<dbReference type="PRINTS" id="PR01883">
    <property type="entry name" value="LEUKAEMIAIF"/>
</dbReference>
<keyword evidence="3" id="KW-0202">Cytokine</keyword>
<sequence length="211" mass="23989">MQLTMKATFAGVLPLLLATFFGLLSARAFPLTEEESMCRNVSRCKAKVLAQIHCQIAQLNMSAHGLFTTYLDRQGEPFTNHPDKFCKADKTFPAFDRTDSERNLLSLYKIFAFFNASLGNITRDQENLSTDDKEKEDLLRRLRNTTNMSRGLLANLTCLLCSRYKVHHVHVTYGNSSSSDIFQKKQYGCQVLKRYTEVISDAAYTMGKCSR</sequence>
<protein>
    <recommendedName>
        <fullName evidence="2">Leukemia inhibitory factor</fullName>
    </recommendedName>
</protein>
<dbReference type="InterPro" id="IPR001581">
    <property type="entry name" value="Leukemia_IF/oncostatin"/>
</dbReference>
<accession>A0A6J0S9V5</accession>
<evidence type="ECO:0000256" key="5">
    <source>
        <dbReference type="ARBA" id="ARBA00024822"/>
    </source>
</evidence>
<dbReference type="InterPro" id="IPR003624">
    <property type="entry name" value="Leukemia_IF"/>
</dbReference>
<evidence type="ECO:0000256" key="1">
    <source>
        <dbReference type="ARBA" id="ARBA00004613"/>
    </source>
</evidence>
<proteinExistence type="predicted"/>
<dbReference type="GO" id="GO:0045595">
    <property type="term" value="P:regulation of cell differentiation"/>
    <property type="evidence" value="ECO:0007669"/>
    <property type="project" value="TreeGrafter"/>
</dbReference>
<keyword evidence="6" id="KW-0732">Signal</keyword>
<dbReference type="SUPFAM" id="SSF47266">
    <property type="entry name" value="4-helical cytokines"/>
    <property type="match status" value="1"/>
</dbReference>